<evidence type="ECO:0000313" key="1">
    <source>
        <dbReference type="EMBL" id="ROM57445.1"/>
    </source>
</evidence>
<dbReference type="InterPro" id="IPR049757">
    <property type="entry name" value="T3SS_HrpP-like_C"/>
</dbReference>
<keyword evidence="1" id="KW-0282">Flagellum</keyword>
<keyword evidence="1" id="KW-0966">Cell projection</keyword>
<dbReference type="AlphaFoldDB" id="A0A423FHT7"/>
<evidence type="ECO:0000313" key="2">
    <source>
        <dbReference type="Proteomes" id="UP000284656"/>
    </source>
</evidence>
<accession>A0A423FHT7</accession>
<reference evidence="1 2" key="1">
    <citation type="submission" date="2016-10" db="EMBL/GenBank/DDBJ databases">
        <title>Comparative genome analysis of multiple Pseudomonas spp. focuses on biocontrol and plant growth promoting traits.</title>
        <authorList>
            <person name="Tao X.-Y."/>
            <person name="Taylor C.G."/>
        </authorList>
    </citation>
    <scope>NUCLEOTIDE SEQUENCE [LARGE SCALE GENOMIC DNA]</scope>
    <source>
        <strain evidence="1 2">29G9</strain>
    </source>
</reference>
<dbReference type="CDD" id="cd17468">
    <property type="entry name" value="T3SS_HrpP_C"/>
    <property type="match status" value="1"/>
</dbReference>
<comment type="caution">
    <text evidence="1">The sequence shown here is derived from an EMBL/GenBank/DDBJ whole genome shotgun (WGS) entry which is preliminary data.</text>
</comment>
<gene>
    <name evidence="1" type="ORF">BK648_01305</name>
</gene>
<sequence length="153" mass="17268">MTQVPADKVERSRPRELRDTREAGAGVVIPEEHGQLFRRLFVDEGEPKNYGSHAAAGRSAAAEIGMIETLAEQLAPRIHGASQWPLEATLYLPRLGRIQARIRREHNTWNVELDAEHDTTTRWLNGVLQRCEDRIAQAVGEPVSLHLVHLERT</sequence>
<proteinExistence type="predicted"/>
<dbReference type="RefSeq" id="WP_123714449.1">
    <property type="nucleotide sequence ID" value="NZ_MOAY01000019.1"/>
</dbReference>
<organism evidence="1 2">
    <name type="scientific">Pseudomonas poae</name>
    <dbReference type="NCBI Taxonomy" id="200451"/>
    <lineage>
        <taxon>Bacteria</taxon>
        <taxon>Pseudomonadati</taxon>
        <taxon>Pseudomonadota</taxon>
        <taxon>Gammaproteobacteria</taxon>
        <taxon>Pseudomonadales</taxon>
        <taxon>Pseudomonadaceae</taxon>
        <taxon>Pseudomonas</taxon>
    </lineage>
</organism>
<dbReference type="EMBL" id="MOAY01000019">
    <property type="protein sequence ID" value="ROM57445.1"/>
    <property type="molecule type" value="Genomic_DNA"/>
</dbReference>
<name>A0A423FHT7_9PSED</name>
<protein>
    <submittedName>
        <fullName evidence="1">Flagellar hook-length control protein FliK</fullName>
    </submittedName>
</protein>
<dbReference type="Proteomes" id="UP000284656">
    <property type="component" value="Unassembled WGS sequence"/>
</dbReference>
<keyword evidence="1" id="KW-0969">Cilium</keyword>